<feature type="domain" description="1-deoxy-D-xylulose 5-phosphate reductoisomerase N-terminal" evidence="10">
    <location>
        <begin position="7"/>
        <end position="133"/>
    </location>
</feature>
<feature type="binding site" evidence="9">
    <location>
        <position position="200"/>
    </location>
    <ligand>
        <name>1-deoxy-D-xylulose 5-phosphate</name>
        <dbReference type="ChEBI" id="CHEBI:57792"/>
    </ligand>
</feature>
<comment type="cofactor">
    <cofactor evidence="9">
        <name>Mg(2+)</name>
        <dbReference type="ChEBI" id="CHEBI:18420"/>
    </cofactor>
    <cofactor evidence="9">
        <name>Mn(2+)</name>
        <dbReference type="ChEBI" id="CHEBI:29035"/>
    </cofactor>
</comment>
<dbReference type="SUPFAM" id="SSF69055">
    <property type="entry name" value="1-deoxy-D-xylulose-5-phosphate reductoisomerase, C-terminal domain"/>
    <property type="match status" value="1"/>
</dbReference>
<dbReference type="AlphaFoldDB" id="M8DCX2"/>
<dbReference type="PANTHER" id="PTHR30525:SF0">
    <property type="entry name" value="1-DEOXY-D-XYLULOSE 5-PHOSPHATE REDUCTOISOMERASE, CHLOROPLASTIC"/>
    <property type="match status" value="1"/>
</dbReference>
<dbReference type="GO" id="GO:0070402">
    <property type="term" value="F:NADPH binding"/>
    <property type="evidence" value="ECO:0007669"/>
    <property type="project" value="InterPro"/>
</dbReference>
<sequence length="389" mass="42526">MKRLKRISLLGSTGSIGKSTLDVVSQHPEEFSVVAMAAGSNIELLAEQIEQFRPELVSVGNAQAAKELQGRLGNSRVEIMYGEAGLEETAKHAEANFVMTAVVGSIGVAPTLAAIEAGKTIGLANKETLVSAGHIVMKAARDRGVQIIPVDSEHSAIFQCLQGERREDIARIILTASGGSFRHLSREELADVTVEQALHHPNWSMGSKITIDSATMMNKGFEVIEAHWLFDLPYEQIECVLHYESIIHSMVEYKDRAVMAQLGTPDMRVPIQYALSYPKRMPLGTEPLDLVKSGTLHFAPMDFDRYPLLQLAYECGRVGGTHPTVLNAANEVAVDSFLRGSIAFLEIEKIVRQTCEAHQGTSHPSLEEILAADQWARDQAASCLGVNKR</sequence>
<feature type="binding site" evidence="9">
    <location>
        <position position="177"/>
    </location>
    <ligand>
        <name>1-deoxy-D-xylulose 5-phosphate</name>
        <dbReference type="ChEBI" id="CHEBI:57792"/>
    </ligand>
</feature>
<keyword evidence="7 9" id="KW-0414">Isoprene biosynthesis</keyword>
<keyword evidence="14" id="KW-1185">Reference proteome</keyword>
<keyword evidence="3 9" id="KW-0479">Metal-binding</keyword>
<dbReference type="PATRIC" id="fig|1300222.3.peg.228"/>
<dbReference type="Gene3D" id="3.40.50.720">
    <property type="entry name" value="NAD(P)-binding Rossmann-like Domain"/>
    <property type="match status" value="1"/>
</dbReference>
<feature type="binding site" evidence="9">
    <location>
        <position position="14"/>
    </location>
    <ligand>
        <name>NADPH</name>
        <dbReference type="ChEBI" id="CHEBI:57783"/>
    </ligand>
</feature>
<comment type="catalytic activity">
    <reaction evidence="8">
        <text>2-C-methyl-D-erythritol 4-phosphate + NADP(+) = 1-deoxy-D-xylulose 5-phosphate + NADPH + H(+)</text>
        <dbReference type="Rhea" id="RHEA:13717"/>
        <dbReference type="ChEBI" id="CHEBI:15378"/>
        <dbReference type="ChEBI" id="CHEBI:57783"/>
        <dbReference type="ChEBI" id="CHEBI:57792"/>
        <dbReference type="ChEBI" id="CHEBI:58262"/>
        <dbReference type="ChEBI" id="CHEBI:58349"/>
        <dbReference type="EC" id="1.1.1.267"/>
    </reaction>
    <physiologicalReaction direction="right-to-left" evidence="8">
        <dbReference type="Rhea" id="RHEA:13719"/>
    </physiologicalReaction>
</comment>
<dbReference type="Pfam" id="PF13288">
    <property type="entry name" value="DXPR_C"/>
    <property type="match status" value="1"/>
</dbReference>
<proteinExistence type="inferred from homology"/>
<dbReference type="EMBL" id="APBN01000001">
    <property type="protein sequence ID" value="EMT54154.1"/>
    <property type="molecule type" value="Genomic_DNA"/>
</dbReference>
<dbReference type="InterPro" id="IPR013512">
    <property type="entry name" value="DXP_reductoisomerase_N"/>
</dbReference>
<feature type="binding site" evidence="9">
    <location>
        <position position="219"/>
    </location>
    <ligand>
        <name>1-deoxy-D-xylulose 5-phosphate</name>
        <dbReference type="ChEBI" id="CHEBI:57792"/>
    </ligand>
</feature>
<dbReference type="GO" id="GO:0030145">
    <property type="term" value="F:manganese ion binding"/>
    <property type="evidence" value="ECO:0007669"/>
    <property type="project" value="TreeGrafter"/>
</dbReference>
<keyword evidence="4 9" id="KW-0521">NADP</keyword>
<dbReference type="InterPro" id="IPR013644">
    <property type="entry name" value="DXP_reductoisomerase_C"/>
</dbReference>
<dbReference type="GO" id="GO:0030604">
    <property type="term" value="F:1-deoxy-D-xylulose-5-phosphate reductoisomerase activity"/>
    <property type="evidence" value="ECO:0007669"/>
    <property type="project" value="UniProtKB-UniRule"/>
</dbReference>
<feature type="binding site" evidence="9">
    <location>
        <position position="222"/>
    </location>
    <ligand>
        <name>1-deoxy-D-xylulose 5-phosphate</name>
        <dbReference type="ChEBI" id="CHEBI:57792"/>
    </ligand>
</feature>
<keyword evidence="9" id="KW-0460">Magnesium</keyword>
<feature type="binding site" evidence="9">
    <location>
        <position position="15"/>
    </location>
    <ligand>
        <name>NADPH</name>
        <dbReference type="ChEBI" id="CHEBI:57783"/>
    </ligand>
</feature>
<dbReference type="NCBIfam" id="TIGR00243">
    <property type="entry name" value="Dxr"/>
    <property type="match status" value="1"/>
</dbReference>
<dbReference type="GO" id="GO:0016853">
    <property type="term" value="F:isomerase activity"/>
    <property type="evidence" value="ECO:0007669"/>
    <property type="project" value="UniProtKB-KW"/>
</dbReference>
<feature type="binding site" evidence="9">
    <location>
        <position position="127"/>
    </location>
    <ligand>
        <name>NADPH</name>
        <dbReference type="ChEBI" id="CHEBI:57783"/>
    </ligand>
</feature>
<feature type="binding site" evidence="9">
    <location>
        <position position="218"/>
    </location>
    <ligand>
        <name>1-deoxy-D-xylulose 5-phosphate</name>
        <dbReference type="ChEBI" id="CHEBI:57792"/>
    </ligand>
</feature>
<dbReference type="InterPro" id="IPR003821">
    <property type="entry name" value="DXP_reductoisomerase"/>
</dbReference>
<evidence type="ECO:0000256" key="5">
    <source>
        <dbReference type="ARBA" id="ARBA00023002"/>
    </source>
</evidence>
<comment type="caution">
    <text evidence="13">The sequence shown here is derived from an EMBL/GenBank/DDBJ whole genome shotgun (WGS) entry which is preliminary data.</text>
</comment>
<dbReference type="Pfam" id="PF08436">
    <property type="entry name" value="DXP_redisom_C"/>
    <property type="match status" value="1"/>
</dbReference>
<feature type="binding site" evidence="9">
    <location>
        <position position="153"/>
    </location>
    <ligand>
        <name>Mn(2+)</name>
        <dbReference type="ChEBI" id="CHEBI:29035"/>
    </ligand>
</feature>
<dbReference type="STRING" id="1300222.I532_01070"/>
<dbReference type="InterPro" id="IPR036291">
    <property type="entry name" value="NAD(P)-bd_dom_sf"/>
</dbReference>
<gene>
    <name evidence="9" type="primary">dxr</name>
    <name evidence="13" type="ORF">I532_01070</name>
</gene>
<feature type="binding site" evidence="9">
    <location>
        <position position="206"/>
    </location>
    <ligand>
        <name>NADPH</name>
        <dbReference type="ChEBI" id="CHEBI:57783"/>
    </ligand>
</feature>
<dbReference type="GO" id="GO:0051484">
    <property type="term" value="P:isopentenyl diphosphate biosynthetic process, methylerythritol 4-phosphate pathway involved in terpenoid biosynthetic process"/>
    <property type="evidence" value="ECO:0007669"/>
    <property type="project" value="UniProtKB-ARBA"/>
</dbReference>
<dbReference type="HAMAP" id="MF_00183">
    <property type="entry name" value="DXP_reductoisom"/>
    <property type="match status" value="1"/>
</dbReference>
<accession>M8DCX2</accession>
<feature type="binding site" evidence="9">
    <location>
        <position position="151"/>
    </location>
    <ligand>
        <name>Mn(2+)</name>
        <dbReference type="ChEBI" id="CHEBI:29035"/>
    </ligand>
</feature>
<keyword evidence="5 9" id="KW-0560">Oxidoreductase</keyword>
<evidence type="ECO:0000256" key="6">
    <source>
        <dbReference type="ARBA" id="ARBA00023211"/>
    </source>
</evidence>
<feature type="binding site" evidence="9">
    <location>
        <position position="213"/>
    </location>
    <ligand>
        <name>1-deoxy-D-xylulose 5-phosphate</name>
        <dbReference type="ChEBI" id="CHEBI:57792"/>
    </ligand>
</feature>
<evidence type="ECO:0000256" key="7">
    <source>
        <dbReference type="ARBA" id="ARBA00023229"/>
    </source>
</evidence>
<dbReference type="PIRSF" id="PIRSF006205">
    <property type="entry name" value="Dxp_reductismrs"/>
    <property type="match status" value="1"/>
</dbReference>
<feature type="domain" description="DXP reductoisomerase C-terminal" evidence="12">
    <location>
        <begin position="262"/>
        <end position="378"/>
    </location>
</feature>
<dbReference type="NCBIfam" id="NF009114">
    <property type="entry name" value="PRK12464.1"/>
    <property type="match status" value="1"/>
</dbReference>
<comment type="caution">
    <text evidence="9">Lacks conserved residue(s) required for the propagation of feature annotation.</text>
</comment>
<evidence type="ECO:0000313" key="14">
    <source>
        <dbReference type="Proteomes" id="UP000012081"/>
    </source>
</evidence>
<keyword evidence="13" id="KW-0413">Isomerase</keyword>
<feature type="binding site" evidence="9">
    <location>
        <position position="16"/>
    </location>
    <ligand>
        <name>NADPH</name>
        <dbReference type="ChEBI" id="CHEBI:57783"/>
    </ligand>
</feature>
<protein>
    <recommendedName>
        <fullName evidence="9">1-deoxy-D-xylulose 5-phosphate reductoisomerase</fullName>
        <shortName evidence="9">DXP reductoisomerase</shortName>
        <ecNumber evidence="9">1.1.1.267</ecNumber>
    </recommendedName>
    <alternativeName>
        <fullName evidence="9">1-deoxyxylulose-5-phosphate reductoisomerase</fullName>
    </alternativeName>
    <alternativeName>
        <fullName evidence="9">2-C-methyl-D-erythritol 4-phosphate synthase</fullName>
    </alternativeName>
</protein>
<feature type="binding site" evidence="9">
    <location>
        <position position="39"/>
    </location>
    <ligand>
        <name>NADPH</name>
        <dbReference type="ChEBI" id="CHEBI:57783"/>
    </ligand>
</feature>
<evidence type="ECO:0000313" key="13">
    <source>
        <dbReference type="EMBL" id="EMT54154.1"/>
    </source>
</evidence>
<dbReference type="UniPathway" id="UPA00056">
    <property type="reaction ID" value="UER00092"/>
</dbReference>
<dbReference type="Pfam" id="PF02670">
    <property type="entry name" value="DXP_reductoisom"/>
    <property type="match status" value="1"/>
</dbReference>
<comment type="function">
    <text evidence="9">Catalyzes the NADPH-dependent rearrangement and reduction of 1-deoxy-D-xylulose-5-phosphate (DXP) to 2-C-methyl-D-erythritol 4-phosphate (MEP).</text>
</comment>
<organism evidence="13 14">
    <name type="scientific">Brevibacillus borstelensis AK1</name>
    <dbReference type="NCBI Taxonomy" id="1300222"/>
    <lineage>
        <taxon>Bacteria</taxon>
        <taxon>Bacillati</taxon>
        <taxon>Bacillota</taxon>
        <taxon>Bacilli</taxon>
        <taxon>Bacillales</taxon>
        <taxon>Paenibacillaceae</taxon>
        <taxon>Brevibacillus</taxon>
    </lineage>
</organism>
<evidence type="ECO:0000259" key="10">
    <source>
        <dbReference type="Pfam" id="PF02670"/>
    </source>
</evidence>
<feature type="binding site" evidence="9">
    <location>
        <position position="152"/>
    </location>
    <ligand>
        <name>1-deoxy-D-xylulose 5-phosphate</name>
        <dbReference type="ChEBI" id="CHEBI:57792"/>
    </ligand>
</feature>
<evidence type="ECO:0000256" key="1">
    <source>
        <dbReference type="ARBA" id="ARBA00005094"/>
    </source>
</evidence>
<feature type="binding site" evidence="9">
    <location>
        <position position="126"/>
    </location>
    <ligand>
        <name>1-deoxy-D-xylulose 5-phosphate</name>
        <dbReference type="ChEBI" id="CHEBI:57792"/>
    </ligand>
</feature>
<feature type="domain" description="1-deoxy-D-xylulose 5-phosphate reductoisomerase C-terminal" evidence="11">
    <location>
        <begin position="147"/>
        <end position="230"/>
    </location>
</feature>
<comment type="pathway">
    <text evidence="1 9">Isoprenoid biosynthesis; isopentenyl diphosphate biosynthesis via DXP pathway; isopentenyl diphosphate from 1-deoxy-D-xylulose 5-phosphate: step 1/6.</text>
</comment>
<evidence type="ECO:0000259" key="11">
    <source>
        <dbReference type="Pfam" id="PF08436"/>
    </source>
</evidence>
<reference evidence="13 14" key="1">
    <citation type="submission" date="2013-03" db="EMBL/GenBank/DDBJ databases">
        <title>Assembly of a new bacterial strain Brevibacillus borstelensis AK1.</title>
        <authorList>
            <person name="Rajan I."/>
            <person name="PoliReddy D."/>
            <person name="Sugumar T."/>
            <person name="Rathinam K."/>
            <person name="Alqarawi S."/>
            <person name="Khalil A.B."/>
            <person name="Sivakumar N."/>
        </authorList>
    </citation>
    <scope>NUCLEOTIDE SEQUENCE [LARGE SCALE GENOMIC DNA]</scope>
    <source>
        <strain evidence="13 14">AK1</strain>
    </source>
</reference>
<evidence type="ECO:0000256" key="2">
    <source>
        <dbReference type="ARBA" id="ARBA00006825"/>
    </source>
</evidence>
<feature type="binding site" evidence="9">
    <location>
        <position position="41"/>
    </location>
    <ligand>
        <name>NADPH</name>
        <dbReference type="ChEBI" id="CHEBI:57783"/>
    </ligand>
</feature>
<evidence type="ECO:0000256" key="3">
    <source>
        <dbReference type="ARBA" id="ARBA00022723"/>
    </source>
</evidence>
<dbReference type="PANTHER" id="PTHR30525">
    <property type="entry name" value="1-DEOXY-D-XYLULOSE 5-PHOSPHATE REDUCTOISOMERASE"/>
    <property type="match status" value="1"/>
</dbReference>
<feature type="binding site" evidence="9">
    <location>
        <position position="125"/>
    </location>
    <ligand>
        <name>NADPH</name>
        <dbReference type="ChEBI" id="CHEBI:57783"/>
    </ligand>
</feature>
<name>M8DCX2_9BACL</name>
<dbReference type="Gene3D" id="1.10.1740.10">
    <property type="match status" value="1"/>
</dbReference>
<dbReference type="SUPFAM" id="SSF55347">
    <property type="entry name" value="Glyceraldehyde-3-phosphate dehydrogenase-like, C-terminal domain"/>
    <property type="match status" value="1"/>
</dbReference>
<dbReference type="InterPro" id="IPR036169">
    <property type="entry name" value="DXPR_C_sf"/>
</dbReference>
<comment type="similarity">
    <text evidence="2 9">Belongs to the DXR family.</text>
</comment>
<dbReference type="SUPFAM" id="SSF51735">
    <property type="entry name" value="NAD(P)-binding Rossmann-fold domains"/>
    <property type="match status" value="1"/>
</dbReference>
<feature type="binding site" evidence="9">
    <location>
        <position position="13"/>
    </location>
    <ligand>
        <name>NADPH</name>
        <dbReference type="ChEBI" id="CHEBI:57783"/>
    </ligand>
</feature>
<dbReference type="EC" id="1.1.1.267" evidence="9"/>
<evidence type="ECO:0000256" key="9">
    <source>
        <dbReference type="HAMAP-Rule" id="MF_00183"/>
    </source>
</evidence>
<dbReference type="InterPro" id="IPR026877">
    <property type="entry name" value="DXPR_C"/>
</dbReference>
<feature type="binding site" evidence="9">
    <location>
        <position position="153"/>
    </location>
    <ligand>
        <name>1-deoxy-D-xylulose 5-phosphate</name>
        <dbReference type="ChEBI" id="CHEBI:57792"/>
    </ligand>
</feature>
<keyword evidence="6 9" id="KW-0464">Manganese</keyword>
<dbReference type="FunFam" id="3.40.50.720:FF:000045">
    <property type="entry name" value="1-deoxy-D-xylulose 5-phosphate reductoisomerase"/>
    <property type="match status" value="1"/>
</dbReference>
<evidence type="ECO:0000256" key="8">
    <source>
        <dbReference type="ARBA" id="ARBA00048543"/>
    </source>
</evidence>
<evidence type="ECO:0000259" key="12">
    <source>
        <dbReference type="Pfam" id="PF13288"/>
    </source>
</evidence>
<feature type="binding site" evidence="9">
    <location>
        <position position="222"/>
    </location>
    <ligand>
        <name>Mn(2+)</name>
        <dbReference type="ChEBI" id="CHEBI:29035"/>
    </ligand>
</feature>
<dbReference type="Proteomes" id="UP000012081">
    <property type="component" value="Unassembled WGS sequence"/>
</dbReference>
<evidence type="ECO:0000256" key="4">
    <source>
        <dbReference type="ARBA" id="ARBA00022857"/>
    </source>
</evidence>